<feature type="domain" description="PAC" evidence="2">
    <location>
        <begin position="171"/>
        <end position="224"/>
    </location>
</feature>
<dbReference type="SMART" id="SM00052">
    <property type="entry name" value="EAL"/>
    <property type="match status" value="1"/>
</dbReference>
<dbReference type="InterPro" id="IPR001633">
    <property type="entry name" value="EAL_dom"/>
</dbReference>
<dbReference type="Pfam" id="PF00990">
    <property type="entry name" value="GGDEF"/>
    <property type="match status" value="1"/>
</dbReference>
<dbReference type="InterPro" id="IPR035965">
    <property type="entry name" value="PAS-like_dom_sf"/>
</dbReference>
<dbReference type="PROSITE" id="PS50112">
    <property type="entry name" value="PAS"/>
    <property type="match status" value="3"/>
</dbReference>
<dbReference type="SMART" id="SM00086">
    <property type="entry name" value="PAC"/>
    <property type="match status" value="3"/>
</dbReference>
<dbReference type="Gene3D" id="3.30.450.20">
    <property type="entry name" value="PAS domain"/>
    <property type="match status" value="5"/>
</dbReference>
<feature type="domain" description="EAL" evidence="3">
    <location>
        <begin position="784"/>
        <end position="1038"/>
    </location>
</feature>
<dbReference type="InterPro" id="IPR043128">
    <property type="entry name" value="Rev_trsase/Diguanyl_cyclase"/>
</dbReference>
<dbReference type="AlphaFoldDB" id="A0A1W9KWW2"/>
<dbReference type="Gene3D" id="3.30.70.270">
    <property type="match status" value="1"/>
</dbReference>
<dbReference type="PROSITE" id="PS50887">
    <property type="entry name" value="GGDEF"/>
    <property type="match status" value="1"/>
</dbReference>
<feature type="domain" description="PAS" evidence="1">
    <location>
        <begin position="480"/>
        <end position="552"/>
    </location>
</feature>
<sequence>MLHATAAIADLLGYPAQQWLDGSLSWPDSVHADDQDILERLFAPDLNPAQGHFNIRVRHADGRIRCLKGQYALTQPDQLQLQLTDAKTLHQDSPAILMPNFVAMMENTDDFIFFKDRHHVFTAASQTLVSITDPSEHWTDLIGKTDYDVFPEEYADVYYRLEKQVFAGIPIAHEVQGYLAQDGHTGWVDNRKYPITNSQGEMTGLFGIARDITDLKRVEDALAESEHRFKAIFEQLPSISVQGYDRSRRVIFWNQASETLYGYSHAQALGRQLEDLIIPEPMREAVIGFVDAWTSGGPAVPSAELMLQGANGKPVEVFSSHVMLRNSSGEPEMYCIDIDVSERNRAARALHASETFLRTIIDEIPDPMVLKDAQGKFLLGNRAVANLYNTTPDAMVGKDDGDFGVPPEMAEFFRQSVISIMAKGETQVVFEDSRDAATGEIRHFRSIKKPFKNAEGGHQILVVAQDVTDLIRAQRQVTESEQRLQHVLGITREGIWDWHLPSGKVVHNPQWYDTLQYSPDEIPDNVEAFTRLIHPEDLNTVLRRLDDLIQGSTATYHSEHRLLRKDGKVLWVQDRGRVVESDEQGQPVRVVGSFADISFQKEHQHYLERIAHYDTLTGLPNRVLLADRMQQAMAHAKRRGTRMAVAYLDLDGFKTINDHHGHTVGDQLLTNLADQFKAIMREGDTMARLGGDEFVAVFVDLAEAQSSVTLIDRLLEVAARPVLLDEQSLKVSASVGVSFYPQAEDTDADQLLRQADQAMYSAKLAGKNRYQLFDAEHDRSLRVRHETLVRIRQALDQDEFVLYYQPKVSLRTGQVMGAEALVRWQHPQKGLLAPGLFLPDIENHAIGIDLGEWVLHTAMQQLAAWVSQGLDLSVSVNISASHLQQSNFTDKLRTLLAAYPQVPRGHLELEVLETTALDEVDAVANVIRECASMGVTFALDDFGTGYSSLIYLKRLPAQVLKIDQSFVRDMLDDPEDRAIVEGVLGLARAFGRQAVAEGAETSAHCKLLLQVGCDLAQGYGIARPMPADQMPAWVLNRQPGPDWLR</sequence>
<dbReference type="CDD" id="cd01949">
    <property type="entry name" value="GGDEF"/>
    <property type="match status" value="1"/>
</dbReference>
<comment type="caution">
    <text evidence="5">The sequence shown here is derived from an EMBL/GenBank/DDBJ whole genome shotgun (WGS) entry which is preliminary data.</text>
</comment>
<dbReference type="Gene3D" id="3.20.20.450">
    <property type="entry name" value="EAL domain"/>
    <property type="match status" value="1"/>
</dbReference>
<evidence type="ECO:0000313" key="6">
    <source>
        <dbReference type="Proteomes" id="UP000192505"/>
    </source>
</evidence>
<dbReference type="CDD" id="cd00130">
    <property type="entry name" value="PAS"/>
    <property type="match status" value="4"/>
</dbReference>
<dbReference type="PANTHER" id="PTHR44757">
    <property type="entry name" value="DIGUANYLATE CYCLASE DGCP"/>
    <property type="match status" value="1"/>
</dbReference>
<proteinExistence type="predicted"/>
<dbReference type="SUPFAM" id="SSF141868">
    <property type="entry name" value="EAL domain-like"/>
    <property type="match status" value="1"/>
</dbReference>
<dbReference type="PROSITE" id="PS50113">
    <property type="entry name" value="PAC"/>
    <property type="match status" value="2"/>
</dbReference>
<protein>
    <recommendedName>
        <fullName evidence="7">Diguanylate cyclase/phosphodiesterase with PAS/PAC sensor(S)</fullName>
    </recommendedName>
</protein>
<feature type="domain" description="GGDEF" evidence="4">
    <location>
        <begin position="641"/>
        <end position="775"/>
    </location>
</feature>
<dbReference type="SMART" id="SM00267">
    <property type="entry name" value="GGDEF"/>
    <property type="match status" value="1"/>
</dbReference>
<dbReference type="PANTHER" id="PTHR44757:SF2">
    <property type="entry name" value="BIOFILM ARCHITECTURE MAINTENANCE PROTEIN MBAA"/>
    <property type="match status" value="1"/>
</dbReference>
<dbReference type="InterPro" id="IPR000014">
    <property type="entry name" value="PAS"/>
</dbReference>
<evidence type="ECO:0000259" key="4">
    <source>
        <dbReference type="PROSITE" id="PS50887"/>
    </source>
</evidence>
<dbReference type="Proteomes" id="UP000192505">
    <property type="component" value="Unassembled WGS sequence"/>
</dbReference>
<dbReference type="InterPro" id="IPR013656">
    <property type="entry name" value="PAS_4"/>
</dbReference>
<feature type="domain" description="PAS" evidence="1">
    <location>
        <begin position="225"/>
        <end position="280"/>
    </location>
</feature>
<evidence type="ECO:0000313" key="5">
    <source>
        <dbReference type="EMBL" id="OQW89081.1"/>
    </source>
</evidence>
<dbReference type="InterPro" id="IPR001610">
    <property type="entry name" value="PAC"/>
</dbReference>
<dbReference type="SMART" id="SM00091">
    <property type="entry name" value="PAS"/>
    <property type="match status" value="4"/>
</dbReference>
<organism evidence="5 6">
    <name type="scientific">Rhodoferax ferrireducens</name>
    <dbReference type="NCBI Taxonomy" id="192843"/>
    <lineage>
        <taxon>Bacteria</taxon>
        <taxon>Pseudomonadati</taxon>
        <taxon>Pseudomonadota</taxon>
        <taxon>Betaproteobacteria</taxon>
        <taxon>Burkholderiales</taxon>
        <taxon>Comamonadaceae</taxon>
        <taxon>Rhodoferax</taxon>
    </lineage>
</organism>
<evidence type="ECO:0000259" key="1">
    <source>
        <dbReference type="PROSITE" id="PS50112"/>
    </source>
</evidence>
<feature type="domain" description="PAC" evidence="2">
    <location>
        <begin position="556"/>
        <end position="609"/>
    </location>
</feature>
<feature type="domain" description="PAS" evidence="1">
    <location>
        <begin position="353"/>
        <end position="424"/>
    </location>
</feature>
<gene>
    <name evidence="5" type="ORF">BWK72_03675</name>
</gene>
<dbReference type="InterPro" id="IPR029787">
    <property type="entry name" value="Nucleotide_cyclase"/>
</dbReference>
<dbReference type="EMBL" id="MTEI01000002">
    <property type="protein sequence ID" value="OQW89081.1"/>
    <property type="molecule type" value="Genomic_DNA"/>
</dbReference>
<dbReference type="InterPro" id="IPR000160">
    <property type="entry name" value="GGDEF_dom"/>
</dbReference>
<dbReference type="Pfam" id="PF08447">
    <property type="entry name" value="PAS_3"/>
    <property type="match status" value="2"/>
</dbReference>
<dbReference type="SUPFAM" id="SSF55073">
    <property type="entry name" value="Nucleotide cyclase"/>
    <property type="match status" value="1"/>
</dbReference>
<accession>A0A1W9KWW2</accession>
<dbReference type="Pfam" id="PF00563">
    <property type="entry name" value="EAL"/>
    <property type="match status" value="1"/>
</dbReference>
<dbReference type="InterPro" id="IPR013655">
    <property type="entry name" value="PAS_fold_3"/>
</dbReference>
<dbReference type="InterPro" id="IPR035919">
    <property type="entry name" value="EAL_sf"/>
</dbReference>
<dbReference type="FunFam" id="3.30.70.270:FF:000001">
    <property type="entry name" value="Diguanylate cyclase domain protein"/>
    <property type="match status" value="1"/>
</dbReference>
<dbReference type="InterPro" id="IPR000700">
    <property type="entry name" value="PAS-assoc_C"/>
</dbReference>
<dbReference type="SUPFAM" id="SSF55785">
    <property type="entry name" value="PYP-like sensor domain (PAS domain)"/>
    <property type="match status" value="4"/>
</dbReference>
<name>A0A1W9KWW2_9BURK</name>
<dbReference type="GO" id="GO:0003824">
    <property type="term" value="F:catalytic activity"/>
    <property type="evidence" value="ECO:0007669"/>
    <property type="project" value="UniProtKB-ARBA"/>
</dbReference>
<dbReference type="NCBIfam" id="TIGR00229">
    <property type="entry name" value="sensory_box"/>
    <property type="match status" value="4"/>
</dbReference>
<dbReference type="InterPro" id="IPR052155">
    <property type="entry name" value="Biofilm_reg_signaling"/>
</dbReference>
<evidence type="ECO:0008006" key="7">
    <source>
        <dbReference type="Google" id="ProtNLM"/>
    </source>
</evidence>
<dbReference type="CDD" id="cd01948">
    <property type="entry name" value="EAL"/>
    <property type="match status" value="1"/>
</dbReference>
<dbReference type="NCBIfam" id="TIGR00254">
    <property type="entry name" value="GGDEF"/>
    <property type="match status" value="1"/>
</dbReference>
<evidence type="ECO:0000259" key="2">
    <source>
        <dbReference type="PROSITE" id="PS50113"/>
    </source>
</evidence>
<evidence type="ECO:0000259" key="3">
    <source>
        <dbReference type="PROSITE" id="PS50883"/>
    </source>
</evidence>
<dbReference type="Pfam" id="PF08448">
    <property type="entry name" value="PAS_4"/>
    <property type="match status" value="3"/>
</dbReference>
<dbReference type="PROSITE" id="PS50883">
    <property type="entry name" value="EAL"/>
    <property type="match status" value="1"/>
</dbReference>
<reference evidence="5 6" key="1">
    <citation type="submission" date="2017-01" db="EMBL/GenBank/DDBJ databases">
        <title>Novel large sulfur bacteria in the metagenomes of groundwater-fed chemosynthetic microbial mats in the Lake Huron basin.</title>
        <authorList>
            <person name="Sharrar A.M."/>
            <person name="Flood B.E."/>
            <person name="Bailey J.V."/>
            <person name="Jones D.S."/>
            <person name="Biddanda B."/>
            <person name="Ruberg S.A."/>
            <person name="Marcus D.N."/>
            <person name="Dick G.J."/>
        </authorList>
    </citation>
    <scope>NUCLEOTIDE SEQUENCE [LARGE SCALE GENOMIC DNA]</scope>
    <source>
        <strain evidence="5">A7</strain>
    </source>
</reference>